<feature type="compositionally biased region" description="Pro residues" evidence="1">
    <location>
        <begin position="1014"/>
        <end position="1023"/>
    </location>
</feature>
<feature type="region of interest" description="Disordered" evidence="1">
    <location>
        <begin position="1004"/>
        <end position="1062"/>
    </location>
</feature>
<dbReference type="SUPFAM" id="SSF51126">
    <property type="entry name" value="Pectin lyase-like"/>
    <property type="match status" value="1"/>
</dbReference>
<evidence type="ECO:0008006" key="4">
    <source>
        <dbReference type="Google" id="ProtNLM"/>
    </source>
</evidence>
<organism evidence="2 3">
    <name type="scientific">Streblomastix strix</name>
    <dbReference type="NCBI Taxonomy" id="222440"/>
    <lineage>
        <taxon>Eukaryota</taxon>
        <taxon>Metamonada</taxon>
        <taxon>Preaxostyla</taxon>
        <taxon>Oxymonadida</taxon>
        <taxon>Streblomastigidae</taxon>
        <taxon>Streblomastix</taxon>
    </lineage>
</organism>
<feature type="compositionally biased region" description="Acidic residues" evidence="1">
    <location>
        <begin position="1032"/>
        <end position="1048"/>
    </location>
</feature>
<dbReference type="EMBL" id="SNRW01005027">
    <property type="protein sequence ID" value="KAA6385948.1"/>
    <property type="molecule type" value="Genomic_DNA"/>
</dbReference>
<name>A0A5J4VTL3_9EUKA</name>
<sequence length="1084" mass="117181">MLDKLEIRDCVFQNSKRDSSSLIFYQMNQDNSELIVDNCHFENITLTEGGATIDIHTIGDKELISINKCVFTNCIGELKSVAGSIYINQKNKYNDKCIITNNKFINCSGQQAGGIYIITYIVNINISNNIFIGNSINGTYGSEDAFLEWYYFPEGWSRANIKSKVEPIFQGCISTVDNSVFYLVDYFATNPTSGYIQLQQYCKSQIELTRDCICNPDSQSYPIDQCSQDKSCSYDLIHQNQSYCPCLNSGDPRAGKGECPAYCIKGQVTPDCVCDTGSSSYPESTCEIDKLCVIDLAHQSTNDCPCLSTGDPRAGNTCPAYCTGPDIPTQDCVCDSNPSAQYPPQTCQSDQKCNKSSSSTVPKDSCTCTGTNYPSGCKCPTDSSQLNGIPSSRCECRTSGDPRAGNDICPAYCIKESITPDCVCETNSSSYTTSTCQTDKLCLTDLVHQNIIDCPCQSTADPRNGSFCPVYCMKGYVSINCVCDTNSTIFPLAQCQKDMLCATDLVHQSASDCPCLPTGDPRAGNTCPAYCTAKDQPNEECVCDSNPNAKYSPQTCQSDKKCTASSSSTVPKDSCTCSGTNYPSGCKCPTDQSQLTGIPKEICECRTTGDPRANGICPAYCTGPNIPTSSCVCDSGSTNYPFTTCQSEKNCTVSSSSTIAKDSCKCTTSNYPTGCKCSSVPQELVGIPKERCECLPTGELRAGGICPLYCTSKDQPSSNCACDINSSSYPPSLCQSEKQCNVSSSSSVPTDSCTCTGSNYPSGCKCPTDSQQLNDIPIEKCECRSTSDPRAGKGQCPAYCTGPDIPTSDCVCDSNPSAQYPPQLCQSDKNCTTQSGSSVPQDSCSCTIKNYPSGCKCPTNSSQLIGIPLQICDCRTSGDPRAGGACPAYCVKGYTNAYCVCDTNSSSYPSEYCEKDKLCITDLIHQTKADCPCLMKGDPRAGDVCPSYCISKSELTIECMCELGSSSYPQAQCERDKLCIVDLIHQSTSNCPCLAVDDPRGESVCKQTEINPSDPDPTDPIIPDPSEKDPETDQEQEQESEPKQDDEDEQKKEESSSTILISIIIPVIKKQEQINQEREREKGY</sequence>
<protein>
    <recommendedName>
        <fullName evidence="4">Right handed beta helix domain-containing protein</fullName>
    </recommendedName>
</protein>
<evidence type="ECO:0000313" key="3">
    <source>
        <dbReference type="Proteomes" id="UP000324800"/>
    </source>
</evidence>
<proteinExistence type="predicted"/>
<accession>A0A5J4VTL3</accession>
<gene>
    <name evidence="2" type="ORF">EZS28_018524</name>
</gene>
<evidence type="ECO:0000256" key="1">
    <source>
        <dbReference type="SAM" id="MobiDB-lite"/>
    </source>
</evidence>
<dbReference type="InterPro" id="IPR011050">
    <property type="entry name" value="Pectin_lyase_fold/virulence"/>
</dbReference>
<dbReference type="OrthoDB" id="4405280at2759"/>
<comment type="caution">
    <text evidence="2">The sequence shown here is derived from an EMBL/GenBank/DDBJ whole genome shotgun (WGS) entry which is preliminary data.</text>
</comment>
<reference evidence="2 3" key="1">
    <citation type="submission" date="2019-03" db="EMBL/GenBank/DDBJ databases">
        <title>Single cell metagenomics reveals metabolic interactions within the superorganism composed of flagellate Streblomastix strix and complex community of Bacteroidetes bacteria on its surface.</title>
        <authorList>
            <person name="Treitli S.C."/>
            <person name="Kolisko M."/>
            <person name="Husnik F."/>
            <person name="Keeling P."/>
            <person name="Hampl V."/>
        </authorList>
    </citation>
    <scope>NUCLEOTIDE SEQUENCE [LARGE SCALE GENOMIC DNA]</scope>
    <source>
        <strain evidence="2">ST1C</strain>
    </source>
</reference>
<dbReference type="AlphaFoldDB" id="A0A5J4VTL3"/>
<dbReference type="Proteomes" id="UP000324800">
    <property type="component" value="Unassembled WGS sequence"/>
</dbReference>
<evidence type="ECO:0000313" key="2">
    <source>
        <dbReference type="EMBL" id="KAA6385948.1"/>
    </source>
</evidence>